<dbReference type="EMBL" id="HE804045">
    <property type="protein sequence ID" value="CCH34685.1"/>
    <property type="molecule type" value="Genomic_DNA"/>
</dbReference>
<sequence>MSRARPNGVIARIRHRRSCRGRQSRSVTPPPPVDPAIQAAHITRRGALLAAVLAALITATATGVGAYFAGRKEGVAAAQTVTVVQTVVSTATAPPSGSSDPAAPTRAANGGASLLDLNTVEEYGYFTVSLQKVDTKEYPRAVTAWLGACGKRGEQAFREYHLDRKYQRLQMKVGLSDGSKSGSSAEFRVLVDGQPVSSATTQVGLGQVRDVEVDVTNALRVRLEARFVGAGCFNDHQAGAAWIGLSLG</sequence>
<protein>
    <recommendedName>
        <fullName evidence="2">Glycosyl hydrolase family 98 putative carbohydrate-binding module domain-containing protein</fullName>
    </recommendedName>
</protein>
<reference evidence="3 4" key="1">
    <citation type="journal article" date="2012" name="BMC Genomics">
        <title>Complete genome sequence of Saccharothrix espanaensis DSM 44229T and comparison to the other completely sequenced Pseudonocardiaceae.</title>
        <authorList>
            <person name="Strobel T."/>
            <person name="Al-Dilaimi A."/>
            <person name="Blom J."/>
            <person name="Gessner A."/>
            <person name="Kalinowski J."/>
            <person name="Luzhetska M."/>
            <person name="Puhler A."/>
            <person name="Szczepanowski R."/>
            <person name="Bechthold A."/>
            <person name="Ruckert C."/>
        </authorList>
    </citation>
    <scope>NUCLEOTIDE SEQUENCE [LARGE SCALE GENOMIC DNA]</scope>
    <source>
        <strain evidence="4">ATCC 51144 / DSM 44229 / JCM 9112 / NBRC 15066 / NRRL 15764</strain>
    </source>
</reference>
<dbReference type="KEGG" id="sesp:BN6_74580"/>
<evidence type="ECO:0000259" key="2">
    <source>
        <dbReference type="Pfam" id="PF08305"/>
    </source>
</evidence>
<feature type="transmembrane region" description="Helical" evidence="1">
    <location>
        <begin position="47"/>
        <end position="69"/>
    </location>
</feature>
<name>K0K384_SACES</name>
<feature type="domain" description="Glycosyl hydrolase family 98 putative carbohydrate-binding module" evidence="2">
    <location>
        <begin position="159"/>
        <end position="243"/>
    </location>
</feature>
<dbReference type="InterPro" id="IPR013222">
    <property type="entry name" value="Glyco_hyd_98_carb-bd"/>
</dbReference>
<dbReference type="STRING" id="1179773.BN6_74580"/>
<dbReference type="AlphaFoldDB" id="K0K384"/>
<dbReference type="InterPro" id="IPR038637">
    <property type="entry name" value="NPCBM_sf"/>
</dbReference>
<dbReference type="Gene3D" id="2.60.120.1060">
    <property type="entry name" value="NPCBM/NEW2 domain"/>
    <property type="match status" value="1"/>
</dbReference>
<dbReference type="SUPFAM" id="SSF49785">
    <property type="entry name" value="Galactose-binding domain-like"/>
    <property type="match status" value="1"/>
</dbReference>
<keyword evidence="1" id="KW-0812">Transmembrane</keyword>
<evidence type="ECO:0000313" key="3">
    <source>
        <dbReference type="EMBL" id="CCH34685.1"/>
    </source>
</evidence>
<accession>K0K384</accession>
<keyword evidence="1" id="KW-0472">Membrane</keyword>
<dbReference type="InterPro" id="IPR008979">
    <property type="entry name" value="Galactose-bd-like_sf"/>
</dbReference>
<keyword evidence="4" id="KW-1185">Reference proteome</keyword>
<dbReference type="PATRIC" id="fig|1179773.3.peg.7532"/>
<evidence type="ECO:0000256" key="1">
    <source>
        <dbReference type="SAM" id="Phobius"/>
    </source>
</evidence>
<proteinExistence type="predicted"/>
<evidence type="ECO:0000313" key="4">
    <source>
        <dbReference type="Proteomes" id="UP000006281"/>
    </source>
</evidence>
<gene>
    <name evidence="3" type="ordered locus">BN6_74580</name>
</gene>
<organism evidence="3 4">
    <name type="scientific">Saccharothrix espanaensis (strain ATCC 51144 / DSM 44229 / JCM 9112 / NBRC 15066 / NRRL 15764)</name>
    <dbReference type="NCBI Taxonomy" id="1179773"/>
    <lineage>
        <taxon>Bacteria</taxon>
        <taxon>Bacillati</taxon>
        <taxon>Actinomycetota</taxon>
        <taxon>Actinomycetes</taxon>
        <taxon>Pseudonocardiales</taxon>
        <taxon>Pseudonocardiaceae</taxon>
        <taxon>Saccharothrix</taxon>
    </lineage>
</organism>
<dbReference type="HOGENOM" id="CLU_1119526_0_0_11"/>
<dbReference type="Pfam" id="PF08305">
    <property type="entry name" value="NPCBM"/>
    <property type="match status" value="1"/>
</dbReference>
<keyword evidence="1" id="KW-1133">Transmembrane helix</keyword>
<dbReference type="Proteomes" id="UP000006281">
    <property type="component" value="Chromosome"/>
</dbReference>